<dbReference type="AlphaFoldDB" id="A0AAD1ES29"/>
<gene>
    <name evidence="1" type="ORF">LBCZ_0307</name>
</gene>
<dbReference type="RefSeq" id="WP_039639625.1">
    <property type="nucleotide sequence ID" value="NZ_AP012544.1"/>
</dbReference>
<protein>
    <recommendedName>
        <fullName evidence="3">SpoVT-AbrB domain-containing protein</fullName>
    </recommendedName>
</protein>
<dbReference type="Gene3D" id="2.10.260.10">
    <property type="match status" value="1"/>
</dbReference>
<name>A0AAD1ES29_LACCA</name>
<dbReference type="InterPro" id="IPR037914">
    <property type="entry name" value="SpoVT-AbrB_sf"/>
</dbReference>
<proteinExistence type="predicted"/>
<dbReference type="GeneID" id="45547571"/>
<dbReference type="Proteomes" id="UP000015560">
    <property type="component" value="Chromosome"/>
</dbReference>
<sequence>METTIKRWGDSQGVIISKTMLAKMGIDDLDDQLVKMHIDGKGRLIIEKKKSPSKLEERFIDFDVLTYSKKVKHGGELDWGKPSGNEI</sequence>
<accession>A0AAD1ES29</accession>
<evidence type="ECO:0000313" key="2">
    <source>
        <dbReference type="Proteomes" id="UP000015560"/>
    </source>
</evidence>
<evidence type="ECO:0000313" key="1">
    <source>
        <dbReference type="EMBL" id="BAN73475.1"/>
    </source>
</evidence>
<evidence type="ECO:0008006" key="3">
    <source>
        <dbReference type="Google" id="ProtNLM"/>
    </source>
</evidence>
<dbReference type="EMBL" id="AP012544">
    <property type="protein sequence ID" value="BAN73475.1"/>
    <property type="molecule type" value="Genomic_DNA"/>
</dbReference>
<dbReference type="SUPFAM" id="SSF89447">
    <property type="entry name" value="AbrB/MazE/MraZ-like"/>
    <property type="match status" value="1"/>
</dbReference>
<reference evidence="1 2" key="1">
    <citation type="journal article" date="2013" name="PLoS ONE">
        <title>Genomic Adaptation of the Lactobacillus casei Group.</title>
        <authorList>
            <person name="Toh H."/>
            <person name="Oshima K."/>
            <person name="Nakano A."/>
            <person name="Takahata M."/>
            <person name="Murakami M."/>
            <person name="Takaki T."/>
            <person name="Nishiyama H."/>
            <person name="Igimi S."/>
            <person name="Hattori M."/>
            <person name="Morita H."/>
        </authorList>
    </citation>
    <scope>NUCLEOTIDE SEQUENCE [LARGE SCALE GENOMIC DNA]</scope>
    <source>
        <strain evidence="1 2">ATCC 393</strain>
    </source>
</reference>
<organism evidence="1 2">
    <name type="scientific">Lacticaseibacillus casei DSM 20011 = JCM 1134 = ATCC 393</name>
    <dbReference type="NCBI Taxonomy" id="1423732"/>
    <lineage>
        <taxon>Bacteria</taxon>
        <taxon>Bacillati</taxon>
        <taxon>Bacillota</taxon>
        <taxon>Bacilli</taxon>
        <taxon>Lactobacillales</taxon>
        <taxon>Lactobacillaceae</taxon>
        <taxon>Lacticaseibacillus</taxon>
    </lineage>
</organism>